<protein>
    <recommendedName>
        <fullName evidence="7">Cupin type-1 domain-containing protein</fullName>
    </recommendedName>
</protein>
<keyword evidence="6" id="KW-0732">Signal</keyword>
<dbReference type="Gene3D" id="2.60.120.10">
    <property type="entry name" value="Jelly Rolls"/>
    <property type="match status" value="1"/>
</dbReference>
<evidence type="ECO:0000259" key="7">
    <source>
        <dbReference type="SMART" id="SM00835"/>
    </source>
</evidence>
<feature type="signal peptide" evidence="6">
    <location>
        <begin position="1"/>
        <end position="21"/>
    </location>
</feature>
<organism evidence="8 9">
    <name type="scientific">Orbilia ellipsospora</name>
    <dbReference type="NCBI Taxonomy" id="2528407"/>
    <lineage>
        <taxon>Eukaryota</taxon>
        <taxon>Fungi</taxon>
        <taxon>Dikarya</taxon>
        <taxon>Ascomycota</taxon>
        <taxon>Pezizomycotina</taxon>
        <taxon>Orbiliomycetes</taxon>
        <taxon>Orbiliales</taxon>
        <taxon>Orbiliaceae</taxon>
        <taxon>Orbilia</taxon>
    </lineage>
</organism>
<dbReference type="SUPFAM" id="SSF51182">
    <property type="entry name" value="RmlC-like cupins"/>
    <property type="match status" value="1"/>
</dbReference>
<dbReference type="InterPro" id="IPR014710">
    <property type="entry name" value="RmlC-like_jellyroll"/>
</dbReference>
<accession>A0AAV9XBE2</accession>
<gene>
    <name evidence="8" type="ORF">TWF694_009634</name>
</gene>
<reference evidence="8 9" key="1">
    <citation type="submission" date="2019-10" db="EMBL/GenBank/DDBJ databases">
        <authorList>
            <person name="Palmer J.M."/>
        </authorList>
    </citation>
    <scope>NUCLEOTIDE SEQUENCE [LARGE SCALE GENOMIC DNA]</scope>
    <source>
        <strain evidence="8 9">TWF694</strain>
    </source>
</reference>
<feature type="chain" id="PRO_5043900463" description="Cupin type-1 domain-containing protein" evidence="6">
    <location>
        <begin position="22"/>
        <end position="264"/>
    </location>
</feature>
<evidence type="ECO:0000313" key="9">
    <source>
        <dbReference type="Proteomes" id="UP001365542"/>
    </source>
</evidence>
<evidence type="ECO:0000256" key="5">
    <source>
        <dbReference type="ARBA" id="ARBA00023211"/>
    </source>
</evidence>
<dbReference type="InterPro" id="IPR006045">
    <property type="entry name" value="Cupin_1"/>
</dbReference>
<feature type="domain" description="Cupin type-1" evidence="7">
    <location>
        <begin position="86"/>
        <end position="238"/>
    </location>
</feature>
<evidence type="ECO:0000313" key="8">
    <source>
        <dbReference type="EMBL" id="KAK6539409.1"/>
    </source>
</evidence>
<name>A0AAV9XBE2_9PEZI</name>
<dbReference type="InterPro" id="IPR011051">
    <property type="entry name" value="RmlC_Cupin_sf"/>
</dbReference>
<comment type="similarity">
    <text evidence="2">Belongs to the germin family.</text>
</comment>
<sequence>MHFRASTSLALLAFAATTVLAAPAAEPAPVPNKVEKRQAATAVLGEEPSPTYTGRAYGNLELIASLVTAPLQLDRIALLKDEDFIFDFRNPPGEIQVATGNGGRTVIANRKTLPALIGTGSGMTMGFLGPCGFNTPHTHPRATELNVPVVGSLNTSLILENGVRVINSHVDTFQMHVFPQGAIHQEFNPECGETIFVAGFNSEDFGTNQVADNFFKLPDQVIQAAVGGVITVDGRDIDQFKNMIPKNIAIGVEECLTKCGLNKR</sequence>
<keyword evidence="4" id="KW-0479">Metal-binding</keyword>
<proteinExistence type="inferred from homology"/>
<evidence type="ECO:0000256" key="3">
    <source>
        <dbReference type="ARBA" id="ARBA00022525"/>
    </source>
</evidence>
<dbReference type="CDD" id="cd02241">
    <property type="entry name" value="cupin_OxOx"/>
    <property type="match status" value="1"/>
</dbReference>
<evidence type="ECO:0000256" key="1">
    <source>
        <dbReference type="ARBA" id="ARBA00004613"/>
    </source>
</evidence>
<dbReference type="InterPro" id="IPR019780">
    <property type="entry name" value="Germin_Mn-BS"/>
</dbReference>
<keyword evidence="5" id="KW-0464">Manganese</keyword>
<comment type="caution">
    <text evidence="8">The sequence shown here is derived from an EMBL/GenBank/DDBJ whole genome shotgun (WGS) entry which is preliminary data.</text>
</comment>
<keyword evidence="3" id="KW-0964">Secreted</keyword>
<dbReference type="GO" id="GO:0030145">
    <property type="term" value="F:manganese ion binding"/>
    <property type="evidence" value="ECO:0007669"/>
    <property type="project" value="InterPro"/>
</dbReference>
<dbReference type="PANTHER" id="PTHR31238">
    <property type="entry name" value="GERMIN-LIKE PROTEIN SUBFAMILY 3 MEMBER 3"/>
    <property type="match status" value="1"/>
</dbReference>
<comment type="subcellular location">
    <subcellularLocation>
        <location evidence="1">Secreted</location>
    </subcellularLocation>
</comment>
<dbReference type="SMART" id="SM00835">
    <property type="entry name" value="Cupin_1"/>
    <property type="match status" value="1"/>
</dbReference>
<evidence type="ECO:0000256" key="6">
    <source>
        <dbReference type="SAM" id="SignalP"/>
    </source>
</evidence>
<dbReference type="EMBL" id="JAVHJO010000006">
    <property type="protein sequence ID" value="KAK6539409.1"/>
    <property type="molecule type" value="Genomic_DNA"/>
</dbReference>
<dbReference type="InterPro" id="IPR001929">
    <property type="entry name" value="Germin"/>
</dbReference>
<dbReference type="Proteomes" id="UP001365542">
    <property type="component" value="Unassembled WGS sequence"/>
</dbReference>
<evidence type="ECO:0000256" key="4">
    <source>
        <dbReference type="ARBA" id="ARBA00022723"/>
    </source>
</evidence>
<dbReference type="AlphaFoldDB" id="A0AAV9XBE2"/>
<dbReference type="GO" id="GO:0005576">
    <property type="term" value="C:extracellular region"/>
    <property type="evidence" value="ECO:0007669"/>
    <property type="project" value="UniProtKB-SubCell"/>
</dbReference>
<dbReference type="PROSITE" id="PS00725">
    <property type="entry name" value="GERMIN"/>
    <property type="match status" value="1"/>
</dbReference>
<dbReference type="Pfam" id="PF00190">
    <property type="entry name" value="Cupin_1"/>
    <property type="match status" value="1"/>
</dbReference>
<keyword evidence="9" id="KW-1185">Reference proteome</keyword>
<evidence type="ECO:0000256" key="2">
    <source>
        <dbReference type="ARBA" id="ARBA00007456"/>
    </source>
</evidence>
<dbReference type="PRINTS" id="PR00325">
    <property type="entry name" value="GERMIN"/>
</dbReference>